<gene>
    <name evidence="2" type="ORF">BKH33_07920</name>
</gene>
<sequence>MRSARQPSHSPHRGVRSNDVRDHTLSCNLLVAVIRLTLLDLPGERRGDQQPRAGRDRGDDHALSEHWAISLAGEYPDYRQTARMELTTANRSESYAGIATTFSASIAGSQVVGRSFARVWSADSAALPVTHGVPAEELRYDVLGRGCSWHDDRGPIGAVPLAGKITGACNTNRPHLRLSLHLLHEGAPCTTSVPGRPPVTALATAPGPQGDSS</sequence>
<evidence type="ECO:0000313" key="2">
    <source>
        <dbReference type="EMBL" id="OMG35485.1"/>
    </source>
</evidence>
<reference evidence="2 3" key="1">
    <citation type="submission" date="2016-12" db="EMBL/GenBank/DDBJ databases">
        <title>Genomic comparison of strains in the 'Actinomyces naeslundii' group.</title>
        <authorList>
            <person name="Mughal S.R."/>
            <person name="Do T."/>
            <person name="Gilbert S.C."/>
            <person name="Witherden E.A."/>
            <person name="Didelot X."/>
            <person name="Beighton D."/>
        </authorList>
    </citation>
    <scope>NUCLEOTIDE SEQUENCE [LARGE SCALE GENOMIC DNA]</scope>
    <source>
        <strain evidence="2 3">NCTC 10301</strain>
    </source>
</reference>
<organism evidence="2 3">
    <name type="scientific">Actinomyces naeslundii</name>
    <dbReference type="NCBI Taxonomy" id="1655"/>
    <lineage>
        <taxon>Bacteria</taxon>
        <taxon>Bacillati</taxon>
        <taxon>Actinomycetota</taxon>
        <taxon>Actinomycetes</taxon>
        <taxon>Actinomycetales</taxon>
        <taxon>Actinomycetaceae</taxon>
        <taxon>Actinomyces</taxon>
    </lineage>
</organism>
<comment type="caution">
    <text evidence="2">The sequence shown here is derived from an EMBL/GenBank/DDBJ whole genome shotgun (WGS) entry which is preliminary data.</text>
</comment>
<evidence type="ECO:0000313" key="3">
    <source>
        <dbReference type="Proteomes" id="UP000187035"/>
    </source>
</evidence>
<dbReference type="Proteomes" id="UP000187035">
    <property type="component" value="Unassembled WGS sequence"/>
</dbReference>
<feature type="region of interest" description="Disordered" evidence="1">
    <location>
        <begin position="190"/>
        <end position="213"/>
    </location>
</feature>
<dbReference type="AlphaFoldDB" id="A0A854D6T7"/>
<accession>A0A854D6T7</accession>
<protein>
    <submittedName>
        <fullName evidence="2">Uncharacterized protein</fullName>
    </submittedName>
</protein>
<proteinExistence type="predicted"/>
<evidence type="ECO:0000256" key="1">
    <source>
        <dbReference type="SAM" id="MobiDB-lite"/>
    </source>
</evidence>
<dbReference type="EMBL" id="MSRR01000015">
    <property type="protein sequence ID" value="OMG35485.1"/>
    <property type="molecule type" value="Genomic_DNA"/>
</dbReference>
<name>A0A854D6T7_ACTNA</name>